<name>A0ABU2ZQ63_9ALTE</name>
<keyword evidence="1" id="KW-0472">Membrane</keyword>
<keyword evidence="1" id="KW-0812">Transmembrane</keyword>
<dbReference type="Proteomes" id="UP001253545">
    <property type="component" value="Unassembled WGS sequence"/>
</dbReference>
<comment type="caution">
    <text evidence="2">The sequence shown here is derived from an EMBL/GenBank/DDBJ whole genome shotgun (WGS) entry which is preliminary data.</text>
</comment>
<dbReference type="EMBL" id="JAVRHX010000001">
    <property type="protein sequence ID" value="MDT0594766.1"/>
    <property type="molecule type" value="Genomic_DNA"/>
</dbReference>
<keyword evidence="1" id="KW-1133">Transmembrane helix</keyword>
<protein>
    <submittedName>
        <fullName evidence="2">Uncharacterized protein</fullName>
    </submittedName>
</protein>
<keyword evidence="3" id="KW-1185">Reference proteome</keyword>
<accession>A0ABU2ZQ63</accession>
<evidence type="ECO:0000313" key="3">
    <source>
        <dbReference type="Proteomes" id="UP001253545"/>
    </source>
</evidence>
<gene>
    <name evidence="2" type="ORF">RM552_07940</name>
</gene>
<reference evidence="2 3" key="1">
    <citation type="submission" date="2023-09" db="EMBL/GenBank/DDBJ databases">
        <authorList>
            <person name="Rey-Velasco X."/>
        </authorList>
    </citation>
    <scope>NUCLEOTIDE SEQUENCE [LARGE SCALE GENOMIC DNA]</scope>
    <source>
        <strain evidence="2 3">P117</strain>
    </source>
</reference>
<evidence type="ECO:0000313" key="2">
    <source>
        <dbReference type="EMBL" id="MDT0594766.1"/>
    </source>
</evidence>
<feature type="transmembrane region" description="Helical" evidence="1">
    <location>
        <begin position="24"/>
        <end position="43"/>
    </location>
</feature>
<sequence>MQDKTNNNTNSDEGFFDKERNVNIILYSFYAISILLVALDFVVHRHIYLDFEKIPAFYAIYGFVACTVLVVLAKLMRLGLMRDEDYYDKRLDEKQEAQNSKVSEGQS</sequence>
<proteinExistence type="predicted"/>
<dbReference type="RefSeq" id="WP_311368224.1">
    <property type="nucleotide sequence ID" value="NZ_JAVRHX010000001.1"/>
</dbReference>
<evidence type="ECO:0000256" key="1">
    <source>
        <dbReference type="SAM" id="Phobius"/>
    </source>
</evidence>
<organism evidence="2 3">
    <name type="scientific">Glaciecola petra</name>
    <dbReference type="NCBI Taxonomy" id="3075602"/>
    <lineage>
        <taxon>Bacteria</taxon>
        <taxon>Pseudomonadati</taxon>
        <taxon>Pseudomonadota</taxon>
        <taxon>Gammaproteobacteria</taxon>
        <taxon>Alteromonadales</taxon>
        <taxon>Alteromonadaceae</taxon>
        <taxon>Glaciecola</taxon>
    </lineage>
</organism>
<feature type="transmembrane region" description="Helical" evidence="1">
    <location>
        <begin position="55"/>
        <end position="73"/>
    </location>
</feature>